<proteinExistence type="predicted"/>
<organism evidence="1 2">
    <name type="scientific">Pistacia integerrima</name>
    <dbReference type="NCBI Taxonomy" id="434235"/>
    <lineage>
        <taxon>Eukaryota</taxon>
        <taxon>Viridiplantae</taxon>
        <taxon>Streptophyta</taxon>
        <taxon>Embryophyta</taxon>
        <taxon>Tracheophyta</taxon>
        <taxon>Spermatophyta</taxon>
        <taxon>Magnoliopsida</taxon>
        <taxon>eudicotyledons</taxon>
        <taxon>Gunneridae</taxon>
        <taxon>Pentapetalae</taxon>
        <taxon>rosids</taxon>
        <taxon>malvids</taxon>
        <taxon>Sapindales</taxon>
        <taxon>Anacardiaceae</taxon>
        <taxon>Pistacia</taxon>
    </lineage>
</organism>
<protein>
    <submittedName>
        <fullName evidence="1">Uncharacterized protein</fullName>
    </submittedName>
</protein>
<accession>A0ACC0ZKJ9</accession>
<keyword evidence="2" id="KW-1185">Reference proteome</keyword>
<comment type="caution">
    <text evidence="1">The sequence shown here is derived from an EMBL/GenBank/DDBJ whole genome shotgun (WGS) entry which is preliminary data.</text>
</comment>
<reference evidence="2" key="1">
    <citation type="journal article" date="2023" name="G3 (Bethesda)">
        <title>Genome assembly and association tests identify interacting loci associated with vigor, precocity, and sex in interspecific pistachio rootstocks.</title>
        <authorList>
            <person name="Palmer W."/>
            <person name="Jacygrad E."/>
            <person name="Sagayaradj S."/>
            <person name="Cavanaugh K."/>
            <person name="Han R."/>
            <person name="Bertier L."/>
            <person name="Beede B."/>
            <person name="Kafkas S."/>
            <person name="Golino D."/>
            <person name="Preece J."/>
            <person name="Michelmore R."/>
        </authorList>
    </citation>
    <scope>NUCLEOTIDE SEQUENCE [LARGE SCALE GENOMIC DNA]</scope>
</reference>
<dbReference type="EMBL" id="CM047736">
    <property type="protein sequence ID" value="KAJ0053318.1"/>
    <property type="molecule type" value="Genomic_DNA"/>
</dbReference>
<evidence type="ECO:0000313" key="1">
    <source>
        <dbReference type="EMBL" id="KAJ0053318.1"/>
    </source>
</evidence>
<dbReference type="Proteomes" id="UP001163603">
    <property type="component" value="Chromosome 1"/>
</dbReference>
<gene>
    <name evidence="1" type="ORF">Pint_01563</name>
</gene>
<evidence type="ECO:0000313" key="2">
    <source>
        <dbReference type="Proteomes" id="UP001163603"/>
    </source>
</evidence>
<sequence length="189" mass="20769">MEQLESVSLILNNGTPISKQNSVRTVAAMKKKFPENKLNNCKQISIADVKCTACKQLLFNPVVLNCGHGCMKAGKLRSPVNSGEDITWWADPHPTVHVKFGCDSCGMFPIIGERYKCIDCVEAVGFDLCGHCYHTRSIIPGRFNQQHTRLELVKPKNIHDMMVSLVGAELGDGSPAHVMGDNVFLGNQS</sequence>
<name>A0ACC0ZKJ9_9ROSI</name>